<comment type="subcellular location">
    <subcellularLocation>
        <location evidence="1">Cell membrane</location>
    </subcellularLocation>
</comment>
<dbReference type="Gene3D" id="6.10.140.1990">
    <property type="match status" value="1"/>
</dbReference>
<organism evidence="9 10">
    <name type="scientific">Rhizobium aquaticum</name>
    <dbReference type="NCBI Taxonomy" id="1549636"/>
    <lineage>
        <taxon>Bacteria</taxon>
        <taxon>Pseudomonadati</taxon>
        <taxon>Pseudomonadota</taxon>
        <taxon>Alphaproteobacteria</taxon>
        <taxon>Hyphomicrobiales</taxon>
        <taxon>Rhizobiaceae</taxon>
        <taxon>Rhizobium/Agrobacterium group</taxon>
        <taxon>Rhizobium</taxon>
    </lineage>
</organism>
<feature type="domain" description="Multidrug resistance protein MdtA-like barrel-sandwich hybrid" evidence="6">
    <location>
        <begin position="63"/>
        <end position="217"/>
    </location>
</feature>
<feature type="coiled-coil region" evidence="5">
    <location>
        <begin position="109"/>
        <end position="181"/>
    </location>
</feature>
<evidence type="ECO:0000259" key="7">
    <source>
        <dbReference type="Pfam" id="PF25944"/>
    </source>
</evidence>
<name>A0ABV2J0J0_9HYPH</name>
<dbReference type="RefSeq" id="WP_354556755.1">
    <property type="nucleotide sequence ID" value="NZ_JBEPMB010000003.1"/>
</dbReference>
<dbReference type="Gene3D" id="2.40.50.100">
    <property type="match status" value="1"/>
</dbReference>
<dbReference type="InterPro" id="IPR058626">
    <property type="entry name" value="MdtA-like_b-barrel"/>
</dbReference>
<dbReference type="SUPFAM" id="SSF111369">
    <property type="entry name" value="HlyD-like secretion proteins"/>
    <property type="match status" value="1"/>
</dbReference>
<comment type="caution">
    <text evidence="9">The sequence shown here is derived from an EMBL/GenBank/DDBJ whole genome shotgun (WGS) entry which is preliminary data.</text>
</comment>
<protein>
    <submittedName>
        <fullName evidence="9">Macrolide-specific efflux system membrane fusion protein</fullName>
    </submittedName>
</protein>
<evidence type="ECO:0000256" key="2">
    <source>
        <dbReference type="ARBA" id="ARBA00009477"/>
    </source>
</evidence>
<reference evidence="9 10" key="1">
    <citation type="submission" date="2024-06" db="EMBL/GenBank/DDBJ databases">
        <title>Genomic Encyclopedia of Type Strains, Phase IV (KMG-IV): sequencing the most valuable type-strain genomes for metagenomic binning, comparative biology and taxonomic classification.</title>
        <authorList>
            <person name="Goeker M."/>
        </authorList>
    </citation>
    <scope>NUCLEOTIDE SEQUENCE [LARGE SCALE GENOMIC DNA]</scope>
    <source>
        <strain evidence="9 10">DSM 29780</strain>
    </source>
</reference>
<evidence type="ECO:0000256" key="5">
    <source>
        <dbReference type="SAM" id="Coils"/>
    </source>
</evidence>
<proteinExistence type="inferred from homology"/>
<dbReference type="Pfam" id="PF25967">
    <property type="entry name" value="RND-MFP_C"/>
    <property type="match status" value="1"/>
</dbReference>
<evidence type="ECO:0000259" key="8">
    <source>
        <dbReference type="Pfam" id="PF25967"/>
    </source>
</evidence>
<gene>
    <name evidence="9" type="ORF">ABID16_002585</name>
</gene>
<evidence type="ECO:0000256" key="3">
    <source>
        <dbReference type="ARBA" id="ARBA00022448"/>
    </source>
</evidence>
<dbReference type="InterPro" id="IPR058627">
    <property type="entry name" value="MdtA-like_C"/>
</dbReference>
<dbReference type="InterPro" id="IPR058625">
    <property type="entry name" value="MdtA-like_BSH"/>
</dbReference>
<dbReference type="EMBL" id="JBEPMB010000003">
    <property type="protein sequence ID" value="MET3614248.1"/>
    <property type="molecule type" value="Genomic_DNA"/>
</dbReference>
<dbReference type="Gene3D" id="2.40.420.20">
    <property type="match status" value="1"/>
</dbReference>
<evidence type="ECO:0000313" key="9">
    <source>
        <dbReference type="EMBL" id="MET3614248.1"/>
    </source>
</evidence>
<sequence>MTRTKSGLGIALVAAGLGLAAIGALSFGSSGAAEETPMAEQVKRGSVEETVMANGVLEPVQLINVGAQVSGQLKTLHVSLGQTVKAGDLIAEIDSVPQANALRIAQAGLASAKAQRRAKAIQYQQAEKAYRRQQILAGQKASSQADLESREATYKSLEADIEALDARLAQAAVEVENAEASLGYTKVRAPISGTVVSVVAKAGQTLNSVQAVPTIIVLAQLDAMRVKVQISEADIERVRAAQDIRFTVMGRPDAPVNARLEAIDPAPTAIANDTSATTGQTASQAVYYTGRFTTPNTDGRLRPMMTVSTTIVVGRAENVPLVAWSVLTRRDKAGLYHVTVLSGSGKTEERTVRIGLTDRIHAQVLEGLAEGDRVVVPADGETTNPMEMLGL</sequence>
<dbReference type="Proteomes" id="UP001549047">
    <property type="component" value="Unassembled WGS sequence"/>
</dbReference>
<comment type="similarity">
    <text evidence="2">Belongs to the membrane fusion protein (MFP) (TC 8.A.1) family.</text>
</comment>
<keyword evidence="4 5" id="KW-0175">Coiled coil</keyword>
<dbReference type="Pfam" id="PF25944">
    <property type="entry name" value="Beta-barrel_RND"/>
    <property type="match status" value="1"/>
</dbReference>
<dbReference type="PANTHER" id="PTHR30469">
    <property type="entry name" value="MULTIDRUG RESISTANCE PROTEIN MDTA"/>
    <property type="match status" value="1"/>
</dbReference>
<evidence type="ECO:0000313" key="10">
    <source>
        <dbReference type="Proteomes" id="UP001549047"/>
    </source>
</evidence>
<accession>A0ABV2J0J0</accession>
<evidence type="ECO:0000256" key="4">
    <source>
        <dbReference type="ARBA" id="ARBA00023054"/>
    </source>
</evidence>
<keyword evidence="3" id="KW-0813">Transport</keyword>
<dbReference type="Gene3D" id="2.40.30.170">
    <property type="match status" value="1"/>
</dbReference>
<keyword evidence="10" id="KW-1185">Reference proteome</keyword>
<dbReference type="NCBIfam" id="TIGR01730">
    <property type="entry name" value="RND_mfp"/>
    <property type="match status" value="1"/>
</dbReference>
<feature type="domain" description="Multidrug resistance protein MdtA-like C-terminal permuted SH3" evidence="8">
    <location>
        <begin position="334"/>
        <end position="376"/>
    </location>
</feature>
<dbReference type="InterPro" id="IPR006143">
    <property type="entry name" value="RND_pump_MFP"/>
</dbReference>
<evidence type="ECO:0000256" key="1">
    <source>
        <dbReference type="ARBA" id="ARBA00004236"/>
    </source>
</evidence>
<dbReference type="PANTHER" id="PTHR30469:SF33">
    <property type="entry name" value="SLR1207 PROTEIN"/>
    <property type="match status" value="1"/>
</dbReference>
<dbReference type="InterPro" id="IPR030190">
    <property type="entry name" value="MacA_alpha-hairpin_sf"/>
</dbReference>
<dbReference type="Pfam" id="PF25917">
    <property type="entry name" value="BSH_RND"/>
    <property type="match status" value="1"/>
</dbReference>
<evidence type="ECO:0000259" key="6">
    <source>
        <dbReference type="Pfam" id="PF25917"/>
    </source>
</evidence>
<feature type="domain" description="Multidrug resistance protein MdtA-like beta-barrel" evidence="7">
    <location>
        <begin position="224"/>
        <end position="314"/>
    </location>
</feature>